<evidence type="ECO:0000313" key="2">
    <source>
        <dbReference type="Proteomes" id="UP000030960"/>
    </source>
</evidence>
<accession>A0A0B3RIN6</accession>
<sequence length="52" mass="5791">MHAIVNRRLNDEIAQILEDYPDLTLSDLILGIEAAKTDAPEIFHSTQLDAAE</sequence>
<dbReference type="EMBL" id="JSUQ01000020">
    <property type="protein sequence ID" value="KHQ51130.1"/>
    <property type="molecule type" value="Genomic_DNA"/>
</dbReference>
<keyword evidence="2" id="KW-1185">Reference proteome</keyword>
<organism evidence="1 2">
    <name type="scientific">Mameliella alba</name>
    <dbReference type="NCBI Taxonomy" id="561184"/>
    <lineage>
        <taxon>Bacteria</taxon>
        <taxon>Pseudomonadati</taxon>
        <taxon>Pseudomonadota</taxon>
        <taxon>Alphaproteobacteria</taxon>
        <taxon>Rhodobacterales</taxon>
        <taxon>Roseobacteraceae</taxon>
        <taxon>Mameliella</taxon>
    </lineage>
</organism>
<proteinExistence type="predicted"/>
<reference evidence="1 2" key="1">
    <citation type="submission" date="2014-10" db="EMBL/GenBank/DDBJ databases">
        <title>Genome sequence of Ponticoccus sp. strain UMTAT08 isolated from clonal culture of toxic dinoflagellate Alexandrium tamiyavanichii.</title>
        <authorList>
            <person name="Gan H.Y."/>
            <person name="Muhd D.-D."/>
            <person name="Mohd Noor M.E."/>
            <person name="Yeong Y.S."/>
            <person name="Usup G."/>
        </authorList>
    </citation>
    <scope>NUCLEOTIDE SEQUENCE [LARGE SCALE GENOMIC DNA]</scope>
    <source>
        <strain evidence="1 2">UMTAT08</strain>
    </source>
</reference>
<name>A0A0B3RIN6_9RHOB</name>
<evidence type="ECO:0000313" key="1">
    <source>
        <dbReference type="EMBL" id="KHQ51130.1"/>
    </source>
</evidence>
<dbReference type="AlphaFoldDB" id="A0A0B3RIN6"/>
<dbReference type="Proteomes" id="UP000030960">
    <property type="component" value="Unassembled WGS sequence"/>
</dbReference>
<comment type="caution">
    <text evidence="1">The sequence shown here is derived from an EMBL/GenBank/DDBJ whole genome shotgun (WGS) entry which is preliminary data.</text>
</comment>
<protein>
    <submittedName>
        <fullName evidence="1">Uncharacterized protein</fullName>
    </submittedName>
</protein>
<gene>
    <name evidence="1" type="ORF">OA50_04501</name>
</gene>